<protein>
    <recommendedName>
        <fullName evidence="4">Conjugal transfer protein</fullName>
    </recommendedName>
</protein>
<keyword evidence="1" id="KW-1133">Transmembrane helix</keyword>
<dbReference type="EMBL" id="PISD01000061">
    <property type="protein sequence ID" value="PKG26687.1"/>
    <property type="molecule type" value="Genomic_DNA"/>
</dbReference>
<evidence type="ECO:0000313" key="2">
    <source>
        <dbReference type="EMBL" id="PKG26687.1"/>
    </source>
</evidence>
<evidence type="ECO:0000313" key="3">
    <source>
        <dbReference type="Proteomes" id="UP000233343"/>
    </source>
</evidence>
<dbReference type="RefSeq" id="WP_066194550.1">
    <property type="nucleotide sequence ID" value="NZ_JARSFA010000044.1"/>
</dbReference>
<dbReference type="Pfam" id="PF12642">
    <property type="entry name" value="TpcC"/>
    <property type="match status" value="1"/>
</dbReference>
<dbReference type="InterPro" id="IPR035628">
    <property type="entry name" value="TcpC_C"/>
</dbReference>
<keyword evidence="1" id="KW-0472">Membrane</keyword>
<dbReference type="AlphaFoldDB" id="A0A2N0ZAZ2"/>
<dbReference type="CDD" id="cd16386">
    <property type="entry name" value="TcpC_N"/>
    <property type="match status" value="1"/>
</dbReference>
<name>A0A2N0ZAZ2_9BACI</name>
<dbReference type="Gene3D" id="3.10.450.540">
    <property type="match status" value="2"/>
</dbReference>
<proteinExistence type="predicted"/>
<feature type="transmembrane region" description="Helical" evidence="1">
    <location>
        <begin position="46"/>
        <end position="67"/>
    </location>
</feature>
<gene>
    <name evidence="2" type="ORF">CWS20_22835</name>
</gene>
<accession>A0A2N0ZAZ2</accession>
<sequence>MEKKSKFKTIIKMVKRFLQTEKERAEFKKRKKNSSIKPKGFVSRKLGVTSFWVMFGFMFLVVLVTMFSGNSSEANSNKDVLPPDKNQAASLEAVQFAENFAKDYFTWNLTDKDKVNRKEKMQAYLAQGIDQNAGLDYTGLEWDSNYRSSELKKIEEEGNDIAHITLLVNFELSQGDGEKKKVKQSQKYFVVPVAFDGETFGVYELPKFTYIYENTTLKEVKSERLKQADVKESEKIKAFLDTFFRSFAEDSKDKLNYILTDEKIADGLNQTMLFEQVNKSNVFKDPVEDNSFVVFTEVRLIEPETNIPFLVNYQLTVLKKDGKYIVSGIDDQKNKVVESIEVEEDEEIDEEVE</sequence>
<organism evidence="2 3">
    <name type="scientific">Cytobacillus horneckiae</name>
    <dbReference type="NCBI Taxonomy" id="549687"/>
    <lineage>
        <taxon>Bacteria</taxon>
        <taxon>Bacillati</taxon>
        <taxon>Bacillota</taxon>
        <taxon>Bacilli</taxon>
        <taxon>Bacillales</taxon>
        <taxon>Bacillaceae</taxon>
        <taxon>Cytobacillus</taxon>
    </lineage>
</organism>
<dbReference type="Proteomes" id="UP000233343">
    <property type="component" value="Unassembled WGS sequence"/>
</dbReference>
<dbReference type="InterPro" id="IPR024735">
    <property type="entry name" value="TcpC"/>
</dbReference>
<comment type="caution">
    <text evidence="2">The sequence shown here is derived from an EMBL/GenBank/DDBJ whole genome shotgun (WGS) entry which is preliminary data.</text>
</comment>
<dbReference type="CDD" id="cd16428">
    <property type="entry name" value="TcpC_C"/>
    <property type="match status" value="1"/>
</dbReference>
<keyword evidence="3" id="KW-1185">Reference proteome</keyword>
<evidence type="ECO:0008006" key="4">
    <source>
        <dbReference type="Google" id="ProtNLM"/>
    </source>
</evidence>
<evidence type="ECO:0000256" key="1">
    <source>
        <dbReference type="SAM" id="Phobius"/>
    </source>
</evidence>
<keyword evidence="1" id="KW-0812">Transmembrane</keyword>
<reference evidence="2 3" key="1">
    <citation type="journal article" date="2010" name="Int. J. Syst. Evol. Microbiol.">
        <title>Bacillus horneckiae sp. nov., isolated from a spacecraft-assembly clean room.</title>
        <authorList>
            <person name="Vaishampayan P."/>
            <person name="Probst A."/>
            <person name="Krishnamurthi S."/>
            <person name="Ghosh S."/>
            <person name="Osman S."/>
            <person name="McDowall A."/>
            <person name="Ruckmani A."/>
            <person name="Mayilraj S."/>
            <person name="Venkateswaran K."/>
        </authorList>
    </citation>
    <scope>NUCLEOTIDE SEQUENCE [LARGE SCALE GENOMIC DNA]</scope>
    <source>
        <strain evidence="3">1PO1SC</strain>
    </source>
</reference>